<sequence>MDLGLSSCRALVTGASRGIGLGIADALAAEGADVALLARGAEGLAAAARQVGRHRGRVVTRKVDVTDHAALAAAVDSVADELGGLDRLVANAGGTVGGNLLDSNPADFTATFELNAGHAAALVSAGYPHLVRAGGGAIVFVTSVTGSRVAPRTTYAVAKAAEIHLARVLADELAGDRIRVNAVSPGSILFPGGGWDSLRLGDPEAFEQFESGEFPWGRLGTVEEVADVVAFLLSERASWVTGSDVVVDGGQHRASARRFGAP</sequence>
<dbReference type="EMBL" id="JBHSRD010000003">
    <property type="protein sequence ID" value="MFC6006522.1"/>
    <property type="molecule type" value="Genomic_DNA"/>
</dbReference>
<dbReference type="GO" id="GO:0016491">
    <property type="term" value="F:oxidoreductase activity"/>
    <property type="evidence" value="ECO:0007669"/>
    <property type="project" value="UniProtKB-KW"/>
</dbReference>
<dbReference type="Pfam" id="PF13561">
    <property type="entry name" value="adh_short_C2"/>
    <property type="match status" value="1"/>
</dbReference>
<dbReference type="InterPro" id="IPR002347">
    <property type="entry name" value="SDR_fam"/>
</dbReference>
<dbReference type="Proteomes" id="UP001596189">
    <property type="component" value="Unassembled WGS sequence"/>
</dbReference>
<dbReference type="EC" id="1.1.1.-" evidence="3"/>
<dbReference type="InterPro" id="IPR036291">
    <property type="entry name" value="NAD(P)-bd_dom_sf"/>
</dbReference>
<dbReference type="PRINTS" id="PR00081">
    <property type="entry name" value="GDHRDH"/>
</dbReference>
<keyword evidence="4" id="KW-1185">Reference proteome</keyword>
<dbReference type="Gene3D" id="3.40.50.720">
    <property type="entry name" value="NAD(P)-binding Rossmann-like Domain"/>
    <property type="match status" value="1"/>
</dbReference>
<dbReference type="CDD" id="cd05233">
    <property type="entry name" value="SDR_c"/>
    <property type="match status" value="1"/>
</dbReference>
<protein>
    <submittedName>
        <fullName evidence="3">SDR family NAD(P)-dependent oxidoreductase</fullName>
        <ecNumber evidence="3">1.1.1.-</ecNumber>
    </submittedName>
</protein>
<comment type="similarity">
    <text evidence="1">Belongs to the short-chain dehydrogenases/reductases (SDR) family.</text>
</comment>
<accession>A0ABW1JC79</accession>
<gene>
    <name evidence="3" type="ORF">ACFQDO_05195</name>
</gene>
<reference evidence="4" key="1">
    <citation type="journal article" date="2019" name="Int. J. Syst. Evol. Microbiol.">
        <title>The Global Catalogue of Microorganisms (GCM) 10K type strain sequencing project: providing services to taxonomists for standard genome sequencing and annotation.</title>
        <authorList>
            <consortium name="The Broad Institute Genomics Platform"/>
            <consortium name="The Broad Institute Genome Sequencing Center for Infectious Disease"/>
            <person name="Wu L."/>
            <person name="Ma J."/>
        </authorList>
    </citation>
    <scope>NUCLEOTIDE SEQUENCE [LARGE SCALE GENOMIC DNA]</scope>
    <source>
        <strain evidence="4">KACC 14249</strain>
    </source>
</reference>
<keyword evidence="2 3" id="KW-0560">Oxidoreductase</keyword>
<name>A0ABW1JC79_9ACTN</name>
<evidence type="ECO:0000313" key="3">
    <source>
        <dbReference type="EMBL" id="MFC6006522.1"/>
    </source>
</evidence>
<dbReference type="PANTHER" id="PTHR43639:SF1">
    <property type="entry name" value="SHORT-CHAIN DEHYDROGENASE_REDUCTASE FAMILY PROTEIN"/>
    <property type="match status" value="1"/>
</dbReference>
<proteinExistence type="inferred from homology"/>
<evidence type="ECO:0000256" key="1">
    <source>
        <dbReference type="ARBA" id="ARBA00006484"/>
    </source>
</evidence>
<dbReference type="PANTHER" id="PTHR43639">
    <property type="entry name" value="OXIDOREDUCTASE, SHORT-CHAIN DEHYDROGENASE/REDUCTASE FAMILY (AFU_ORTHOLOGUE AFUA_5G02870)"/>
    <property type="match status" value="1"/>
</dbReference>
<organism evidence="3 4">
    <name type="scientific">Angustibacter luteus</name>
    <dbReference type="NCBI Taxonomy" id="658456"/>
    <lineage>
        <taxon>Bacteria</taxon>
        <taxon>Bacillati</taxon>
        <taxon>Actinomycetota</taxon>
        <taxon>Actinomycetes</taxon>
        <taxon>Kineosporiales</taxon>
        <taxon>Kineosporiaceae</taxon>
    </lineage>
</organism>
<dbReference type="SUPFAM" id="SSF51735">
    <property type="entry name" value="NAD(P)-binding Rossmann-fold domains"/>
    <property type="match status" value="1"/>
</dbReference>
<evidence type="ECO:0000313" key="4">
    <source>
        <dbReference type="Proteomes" id="UP001596189"/>
    </source>
</evidence>
<dbReference type="PRINTS" id="PR00080">
    <property type="entry name" value="SDRFAMILY"/>
</dbReference>
<evidence type="ECO:0000256" key="2">
    <source>
        <dbReference type="ARBA" id="ARBA00023002"/>
    </source>
</evidence>
<dbReference type="RefSeq" id="WP_345718007.1">
    <property type="nucleotide sequence ID" value="NZ_BAABFP010000008.1"/>
</dbReference>
<comment type="caution">
    <text evidence="3">The sequence shown here is derived from an EMBL/GenBank/DDBJ whole genome shotgun (WGS) entry which is preliminary data.</text>
</comment>